<feature type="non-terminal residue" evidence="3">
    <location>
        <position position="246"/>
    </location>
</feature>
<accession>A0A7J8PBF9</accession>
<dbReference type="Proteomes" id="UP000593578">
    <property type="component" value="Unassembled WGS sequence"/>
</dbReference>
<dbReference type="InterPro" id="IPR053151">
    <property type="entry name" value="RNase_H-like"/>
</dbReference>
<dbReference type="Pfam" id="PF13456">
    <property type="entry name" value="RVT_3"/>
    <property type="match status" value="1"/>
</dbReference>
<organism evidence="3 4">
    <name type="scientific">Gossypium raimondii</name>
    <name type="common">Peruvian cotton</name>
    <name type="synonym">Gossypium klotzschianum subsp. raimondii</name>
    <dbReference type="NCBI Taxonomy" id="29730"/>
    <lineage>
        <taxon>Eukaryota</taxon>
        <taxon>Viridiplantae</taxon>
        <taxon>Streptophyta</taxon>
        <taxon>Embryophyta</taxon>
        <taxon>Tracheophyta</taxon>
        <taxon>Spermatophyta</taxon>
        <taxon>Magnoliopsida</taxon>
        <taxon>eudicotyledons</taxon>
        <taxon>Gunneridae</taxon>
        <taxon>Pentapetalae</taxon>
        <taxon>rosids</taxon>
        <taxon>malvids</taxon>
        <taxon>Malvales</taxon>
        <taxon>Malvaceae</taxon>
        <taxon>Malvoideae</taxon>
        <taxon>Gossypium</taxon>
    </lineage>
</organism>
<dbReference type="InterPro" id="IPR026960">
    <property type="entry name" value="RVT-Znf"/>
</dbReference>
<dbReference type="Pfam" id="PF13966">
    <property type="entry name" value="zf-RVT"/>
    <property type="match status" value="1"/>
</dbReference>
<sequence>IPSYGNIDLDCTIKDVTTKNGSWNLDLFHLWILEETIRRIVSIPALHPSVGPDKIDWLGTSRGTFSLNSAYWKLKESSWDPKDSNWNIPCKFHGPQRVRLFIWLMLKQILLTNMEQVRRNIGVDGSCAVCGVDLEDILHAIKDCNTWSSSEAFKISYNRAKQFASWNKNKSHKWRQANETIPWKDVWVQLNTDSAIKKDTKITTLGGVLWDQAGKWIMGFNRSLGECSIFEVEISGLFDGLIMLQN</sequence>
<dbReference type="GO" id="GO:0003676">
    <property type="term" value="F:nucleic acid binding"/>
    <property type="evidence" value="ECO:0007669"/>
    <property type="project" value="InterPro"/>
</dbReference>
<name>A0A7J8PBF9_GOSRA</name>
<dbReference type="GO" id="GO:0004523">
    <property type="term" value="F:RNA-DNA hybrid ribonuclease activity"/>
    <property type="evidence" value="ECO:0007669"/>
    <property type="project" value="InterPro"/>
</dbReference>
<proteinExistence type="predicted"/>
<dbReference type="AlphaFoldDB" id="A0A7J8PBF9"/>
<gene>
    <name evidence="3" type="ORF">Gorai_016970</name>
</gene>
<evidence type="ECO:0000259" key="1">
    <source>
        <dbReference type="Pfam" id="PF13456"/>
    </source>
</evidence>
<comment type="caution">
    <text evidence="3">The sequence shown here is derived from an EMBL/GenBank/DDBJ whole genome shotgun (WGS) entry which is preliminary data.</text>
</comment>
<dbReference type="PANTHER" id="PTHR47723:SF13">
    <property type="entry name" value="PUTATIVE-RELATED"/>
    <property type="match status" value="1"/>
</dbReference>
<evidence type="ECO:0000259" key="2">
    <source>
        <dbReference type="Pfam" id="PF13966"/>
    </source>
</evidence>
<dbReference type="PANTHER" id="PTHR47723">
    <property type="entry name" value="OS05G0353850 PROTEIN"/>
    <property type="match status" value="1"/>
</dbReference>
<feature type="domain" description="RNase H type-1" evidence="1">
    <location>
        <begin position="191"/>
        <end position="243"/>
    </location>
</feature>
<dbReference type="InterPro" id="IPR002156">
    <property type="entry name" value="RNaseH_domain"/>
</dbReference>
<dbReference type="EMBL" id="JABEZZ010000005">
    <property type="protein sequence ID" value="MBA0586222.1"/>
    <property type="molecule type" value="Genomic_DNA"/>
</dbReference>
<reference evidence="3 4" key="1">
    <citation type="journal article" date="2019" name="Genome Biol. Evol.">
        <title>Insights into the evolution of the New World diploid cottons (Gossypium, subgenus Houzingenia) based on genome sequencing.</title>
        <authorList>
            <person name="Grover C.E."/>
            <person name="Arick M.A. 2nd"/>
            <person name="Thrash A."/>
            <person name="Conover J.L."/>
            <person name="Sanders W.S."/>
            <person name="Peterson D.G."/>
            <person name="Frelichowski J.E."/>
            <person name="Scheffler J.A."/>
            <person name="Scheffler B.E."/>
            <person name="Wendel J.F."/>
        </authorList>
    </citation>
    <scope>NUCLEOTIDE SEQUENCE [LARGE SCALE GENOMIC DNA]</scope>
    <source>
        <strain evidence="3">8</strain>
        <tissue evidence="3">Leaf</tissue>
    </source>
</reference>
<evidence type="ECO:0000313" key="3">
    <source>
        <dbReference type="EMBL" id="MBA0586222.1"/>
    </source>
</evidence>
<protein>
    <recommendedName>
        <fullName evidence="5">Reverse transcriptase zinc-binding domain-containing protein</fullName>
    </recommendedName>
</protein>
<feature type="domain" description="Reverse transcriptase zinc-binding" evidence="2">
    <location>
        <begin position="65"/>
        <end position="146"/>
    </location>
</feature>
<evidence type="ECO:0008006" key="5">
    <source>
        <dbReference type="Google" id="ProtNLM"/>
    </source>
</evidence>
<evidence type="ECO:0000313" key="4">
    <source>
        <dbReference type="Proteomes" id="UP000593578"/>
    </source>
</evidence>